<sequence>MTLLSIHSSEEQLFVHKNLTKKNEIWLGLHDDVWMDGSPRDFSNWRDARHSSHPCIVMDTNQHWHAEHCDRSHLFVCKRSVNH</sequence>
<organism evidence="2 3">
    <name type="scientific">Crassostrea virginica</name>
    <name type="common">Eastern oyster</name>
    <dbReference type="NCBI Taxonomy" id="6565"/>
    <lineage>
        <taxon>Eukaryota</taxon>
        <taxon>Metazoa</taxon>
        <taxon>Spiralia</taxon>
        <taxon>Lophotrochozoa</taxon>
        <taxon>Mollusca</taxon>
        <taxon>Bivalvia</taxon>
        <taxon>Autobranchia</taxon>
        <taxon>Pteriomorphia</taxon>
        <taxon>Ostreida</taxon>
        <taxon>Ostreoidea</taxon>
        <taxon>Ostreidae</taxon>
        <taxon>Crassostrea</taxon>
    </lineage>
</organism>
<dbReference type="Gene3D" id="3.10.100.10">
    <property type="entry name" value="Mannose-Binding Protein A, subunit A"/>
    <property type="match status" value="1"/>
</dbReference>
<dbReference type="Pfam" id="PF00059">
    <property type="entry name" value="Lectin_C"/>
    <property type="match status" value="1"/>
</dbReference>
<dbReference type="Proteomes" id="UP000694844">
    <property type="component" value="Chromosome 7"/>
</dbReference>
<name>A0A8B8AM90_CRAVI</name>
<dbReference type="CDD" id="cd00037">
    <property type="entry name" value="CLECT"/>
    <property type="match status" value="1"/>
</dbReference>
<dbReference type="SUPFAM" id="SSF56436">
    <property type="entry name" value="C-type lectin-like"/>
    <property type="match status" value="1"/>
</dbReference>
<evidence type="ECO:0000313" key="2">
    <source>
        <dbReference type="Proteomes" id="UP000694844"/>
    </source>
</evidence>
<feature type="domain" description="C-type lectin" evidence="1">
    <location>
        <begin position="1"/>
        <end position="78"/>
    </location>
</feature>
<dbReference type="PANTHER" id="PTHR22803">
    <property type="entry name" value="MANNOSE, PHOSPHOLIPASE, LECTIN RECEPTOR RELATED"/>
    <property type="match status" value="1"/>
</dbReference>
<dbReference type="KEGG" id="cvn:111103586"/>
<proteinExistence type="predicted"/>
<evidence type="ECO:0000259" key="1">
    <source>
        <dbReference type="PROSITE" id="PS50041"/>
    </source>
</evidence>
<dbReference type="InterPro" id="IPR016186">
    <property type="entry name" value="C-type_lectin-like/link_sf"/>
</dbReference>
<protein>
    <submittedName>
        <fullName evidence="3">Lectin-like</fullName>
    </submittedName>
</protein>
<dbReference type="InterPro" id="IPR016187">
    <property type="entry name" value="CTDL_fold"/>
</dbReference>
<gene>
    <name evidence="3" type="primary">LOC111103586</name>
</gene>
<dbReference type="InterPro" id="IPR001304">
    <property type="entry name" value="C-type_lectin-like"/>
</dbReference>
<dbReference type="RefSeq" id="XP_022292652.1">
    <property type="nucleotide sequence ID" value="XM_022436944.1"/>
</dbReference>
<reference evidence="3" key="1">
    <citation type="submission" date="2025-08" db="UniProtKB">
        <authorList>
            <consortium name="RefSeq"/>
        </authorList>
    </citation>
    <scope>IDENTIFICATION</scope>
    <source>
        <tissue evidence="3">Whole sample</tissue>
    </source>
</reference>
<evidence type="ECO:0000313" key="3">
    <source>
        <dbReference type="RefSeq" id="XP_022292652.1"/>
    </source>
</evidence>
<dbReference type="PROSITE" id="PS50041">
    <property type="entry name" value="C_TYPE_LECTIN_2"/>
    <property type="match status" value="1"/>
</dbReference>
<dbReference type="GeneID" id="111103586"/>
<keyword evidence="2" id="KW-1185">Reference proteome</keyword>
<accession>A0A8B8AM90</accession>
<dbReference type="InterPro" id="IPR050111">
    <property type="entry name" value="C-type_lectin/snaclec_domain"/>
</dbReference>
<dbReference type="AlphaFoldDB" id="A0A8B8AM90"/>